<keyword evidence="3" id="KW-1185">Reference proteome</keyword>
<keyword evidence="1" id="KW-0812">Transmembrane</keyword>
<organism evidence="2 3">
    <name type="scientific">Streptomyces ruber</name>
    <dbReference type="NCBI Taxonomy" id="83378"/>
    <lineage>
        <taxon>Bacteria</taxon>
        <taxon>Bacillati</taxon>
        <taxon>Actinomycetota</taxon>
        <taxon>Actinomycetes</taxon>
        <taxon>Kitasatosporales</taxon>
        <taxon>Streptomycetaceae</taxon>
        <taxon>Streptomyces</taxon>
    </lineage>
</organism>
<dbReference type="EMBL" id="BMQK01000016">
    <property type="protein sequence ID" value="GGQ79118.1"/>
    <property type="molecule type" value="Genomic_DNA"/>
</dbReference>
<name>A0A918BNI0_9ACTN</name>
<keyword evidence="1" id="KW-0472">Membrane</keyword>
<gene>
    <name evidence="2" type="ORF">GCM10010145_56050</name>
</gene>
<keyword evidence="1" id="KW-1133">Transmembrane helix</keyword>
<reference evidence="2" key="1">
    <citation type="journal article" date="2014" name="Int. J. Syst. Evol. Microbiol.">
        <title>Complete genome sequence of Corynebacterium casei LMG S-19264T (=DSM 44701T), isolated from a smear-ripened cheese.</title>
        <authorList>
            <consortium name="US DOE Joint Genome Institute (JGI-PGF)"/>
            <person name="Walter F."/>
            <person name="Albersmeier A."/>
            <person name="Kalinowski J."/>
            <person name="Ruckert C."/>
        </authorList>
    </citation>
    <scope>NUCLEOTIDE SEQUENCE</scope>
    <source>
        <strain evidence="2">JCM 3131</strain>
    </source>
</reference>
<evidence type="ECO:0008006" key="4">
    <source>
        <dbReference type="Google" id="ProtNLM"/>
    </source>
</evidence>
<sequence length="41" mass="4423">MKFITTKGFMPFVRYRVVLGIVTIALVGMGVLDPNAGDSAH</sequence>
<protein>
    <recommendedName>
        <fullName evidence="4">UDP pyrophosphate phosphatase</fullName>
    </recommendedName>
</protein>
<dbReference type="AlphaFoldDB" id="A0A918BNI0"/>
<accession>A0A918BNI0</accession>
<feature type="transmembrane region" description="Helical" evidence="1">
    <location>
        <begin position="12"/>
        <end position="32"/>
    </location>
</feature>
<dbReference type="Proteomes" id="UP000620156">
    <property type="component" value="Unassembled WGS sequence"/>
</dbReference>
<evidence type="ECO:0000256" key="1">
    <source>
        <dbReference type="SAM" id="Phobius"/>
    </source>
</evidence>
<comment type="caution">
    <text evidence="2">The sequence shown here is derived from an EMBL/GenBank/DDBJ whole genome shotgun (WGS) entry which is preliminary data.</text>
</comment>
<evidence type="ECO:0000313" key="2">
    <source>
        <dbReference type="EMBL" id="GGQ79118.1"/>
    </source>
</evidence>
<proteinExistence type="predicted"/>
<evidence type="ECO:0000313" key="3">
    <source>
        <dbReference type="Proteomes" id="UP000620156"/>
    </source>
</evidence>
<reference evidence="2" key="2">
    <citation type="submission" date="2020-09" db="EMBL/GenBank/DDBJ databases">
        <authorList>
            <person name="Sun Q."/>
            <person name="Ohkuma M."/>
        </authorList>
    </citation>
    <scope>NUCLEOTIDE SEQUENCE</scope>
    <source>
        <strain evidence="2">JCM 3131</strain>
    </source>
</reference>